<evidence type="ECO:0000256" key="2">
    <source>
        <dbReference type="ARBA" id="ARBA00022692"/>
    </source>
</evidence>
<feature type="chain" id="PRO_5040885818" description="TM7S3/TM198-like domain-containing protein" evidence="7">
    <location>
        <begin position="24"/>
        <end position="444"/>
    </location>
</feature>
<feature type="transmembrane region" description="Helical" evidence="6">
    <location>
        <begin position="120"/>
        <end position="138"/>
    </location>
</feature>
<feature type="compositionally biased region" description="Low complexity" evidence="5">
    <location>
        <begin position="35"/>
        <end position="47"/>
    </location>
</feature>
<keyword evidence="4 6" id="KW-0472">Membrane</keyword>
<comment type="subcellular location">
    <subcellularLocation>
        <location evidence="1">Membrane</location>
        <topology evidence="1">Multi-pass membrane protein</topology>
    </subcellularLocation>
</comment>
<dbReference type="Pfam" id="PF13886">
    <property type="entry name" value="TM7S3_TM198"/>
    <property type="match status" value="1"/>
</dbReference>
<evidence type="ECO:0000259" key="8">
    <source>
        <dbReference type="Pfam" id="PF13886"/>
    </source>
</evidence>
<feature type="domain" description="TM7S3/TM198-like" evidence="8">
    <location>
        <begin position="125"/>
        <end position="328"/>
    </location>
</feature>
<keyword evidence="2 6" id="KW-0812">Transmembrane</keyword>
<dbReference type="PANTHER" id="PTHR39469:SF1">
    <property type="entry name" value="DUF4203 DOMAIN-CONTAINING PROTEIN"/>
    <property type="match status" value="1"/>
</dbReference>
<keyword evidence="10" id="KW-1185">Reference proteome</keyword>
<feature type="signal peptide" evidence="7">
    <location>
        <begin position="1"/>
        <end position="23"/>
    </location>
</feature>
<evidence type="ECO:0000256" key="4">
    <source>
        <dbReference type="ARBA" id="ARBA00023136"/>
    </source>
</evidence>
<feature type="region of interest" description="Disordered" evidence="5">
    <location>
        <begin position="343"/>
        <end position="444"/>
    </location>
</feature>
<accession>A0A9W8N9N3</accession>
<proteinExistence type="predicted"/>
<organism evidence="9 10">
    <name type="scientific">Xylaria arbuscula</name>
    <dbReference type="NCBI Taxonomy" id="114810"/>
    <lineage>
        <taxon>Eukaryota</taxon>
        <taxon>Fungi</taxon>
        <taxon>Dikarya</taxon>
        <taxon>Ascomycota</taxon>
        <taxon>Pezizomycotina</taxon>
        <taxon>Sordariomycetes</taxon>
        <taxon>Xylariomycetidae</taxon>
        <taxon>Xylariales</taxon>
        <taxon>Xylariaceae</taxon>
        <taxon>Xylaria</taxon>
    </lineage>
</organism>
<dbReference type="VEuPathDB" id="FungiDB:F4678DRAFT_461787"/>
<feature type="compositionally biased region" description="Acidic residues" evidence="5">
    <location>
        <begin position="388"/>
        <end position="398"/>
    </location>
</feature>
<feature type="region of interest" description="Disordered" evidence="5">
    <location>
        <begin position="85"/>
        <end position="109"/>
    </location>
</feature>
<sequence>MTTRWSYVWALLLLLLHLQGVVGGPLQVLRREDPSPTVTTSPTTTTTAKDDETTTESAVGTRTTQISTTDDGSTTIMVTSTTAFPSAINGNTPSHTNSSSATPSPIPNGQLPLAPRLTPGWGIAGALLLISGAAYTLIGIKNNWLYTFSSAAYLASLSVTVLIVYVMVPPVPVAIEGAYVVAAVVTGLIVGGASLVFREITEGLGCLLGGFCISMWLLTLKAGGLLTSTTSKIIFIIAFTVGSYAFYFSRYTRPYAQIGLMSFAGATVTVLGIDCFSRAGLKEFWAYIWNLNKGLFPYGTQTYPMTKGIRVEIAVIVVFTILGIISQMKLWRVIQTRRARKAEAEAEEQRKRDEEETSLGLRIEAQNARERRQWETVYGDQPPRSLAESEDSGVEDVGGDEKMKRLRISQKVVQQASSSEDEIELAELPSPELTNSPDPKSDDD</sequence>
<name>A0A9W8N9N3_9PEZI</name>
<feature type="transmembrane region" description="Helical" evidence="6">
    <location>
        <begin position="204"/>
        <end position="223"/>
    </location>
</feature>
<feature type="transmembrane region" description="Helical" evidence="6">
    <location>
        <begin position="145"/>
        <end position="166"/>
    </location>
</feature>
<feature type="compositionally biased region" description="Basic and acidic residues" evidence="5">
    <location>
        <begin position="343"/>
        <end position="354"/>
    </location>
</feature>
<feature type="compositionally biased region" description="Polar residues" evidence="5">
    <location>
        <begin position="85"/>
        <end position="103"/>
    </location>
</feature>
<dbReference type="Proteomes" id="UP001148614">
    <property type="component" value="Unassembled WGS sequence"/>
</dbReference>
<protein>
    <recommendedName>
        <fullName evidence="8">TM7S3/TM198-like domain-containing protein</fullName>
    </recommendedName>
</protein>
<feature type="region of interest" description="Disordered" evidence="5">
    <location>
        <begin position="29"/>
        <end position="72"/>
    </location>
</feature>
<dbReference type="PANTHER" id="PTHR39469">
    <property type="entry name" value="CHROMOSOME 1, WHOLE GENOME SHOTGUN SEQUENCE"/>
    <property type="match status" value="1"/>
</dbReference>
<evidence type="ECO:0000256" key="5">
    <source>
        <dbReference type="SAM" id="MobiDB-lite"/>
    </source>
</evidence>
<dbReference type="AlphaFoldDB" id="A0A9W8N9N3"/>
<feature type="transmembrane region" description="Helical" evidence="6">
    <location>
        <begin position="260"/>
        <end position="281"/>
    </location>
</feature>
<dbReference type="InterPro" id="IPR025256">
    <property type="entry name" value="TM7S3/TM198-like_dom"/>
</dbReference>
<keyword evidence="3 6" id="KW-1133">Transmembrane helix</keyword>
<evidence type="ECO:0000256" key="3">
    <source>
        <dbReference type="ARBA" id="ARBA00022989"/>
    </source>
</evidence>
<feature type="compositionally biased region" description="Polar residues" evidence="5">
    <location>
        <begin position="58"/>
        <end position="72"/>
    </location>
</feature>
<evidence type="ECO:0000256" key="6">
    <source>
        <dbReference type="SAM" id="Phobius"/>
    </source>
</evidence>
<feature type="transmembrane region" description="Helical" evidence="6">
    <location>
        <begin position="229"/>
        <end position="248"/>
    </location>
</feature>
<evidence type="ECO:0000256" key="1">
    <source>
        <dbReference type="ARBA" id="ARBA00004141"/>
    </source>
</evidence>
<evidence type="ECO:0000256" key="7">
    <source>
        <dbReference type="SAM" id="SignalP"/>
    </source>
</evidence>
<evidence type="ECO:0000313" key="10">
    <source>
        <dbReference type="Proteomes" id="UP001148614"/>
    </source>
</evidence>
<feature type="transmembrane region" description="Helical" evidence="6">
    <location>
        <begin position="313"/>
        <end position="331"/>
    </location>
</feature>
<comment type="caution">
    <text evidence="9">The sequence shown here is derived from an EMBL/GenBank/DDBJ whole genome shotgun (WGS) entry which is preliminary data.</text>
</comment>
<gene>
    <name evidence="9" type="ORF">NPX13_g7616</name>
</gene>
<feature type="transmembrane region" description="Helical" evidence="6">
    <location>
        <begin position="178"/>
        <end position="197"/>
    </location>
</feature>
<keyword evidence="7" id="KW-0732">Signal</keyword>
<reference evidence="9" key="1">
    <citation type="submission" date="2022-07" db="EMBL/GenBank/DDBJ databases">
        <title>Genome Sequence of Xylaria arbuscula.</title>
        <authorList>
            <person name="Buettner E."/>
        </authorList>
    </citation>
    <scope>NUCLEOTIDE SEQUENCE</scope>
    <source>
        <strain evidence="9">VT107</strain>
    </source>
</reference>
<dbReference type="EMBL" id="JANPWZ010001529">
    <property type="protein sequence ID" value="KAJ3565108.1"/>
    <property type="molecule type" value="Genomic_DNA"/>
</dbReference>
<dbReference type="GO" id="GO:0016020">
    <property type="term" value="C:membrane"/>
    <property type="evidence" value="ECO:0007669"/>
    <property type="project" value="UniProtKB-SubCell"/>
</dbReference>
<evidence type="ECO:0000313" key="9">
    <source>
        <dbReference type="EMBL" id="KAJ3565108.1"/>
    </source>
</evidence>